<evidence type="ECO:0000313" key="3">
    <source>
        <dbReference type="Proteomes" id="UP000830375"/>
    </source>
</evidence>
<dbReference type="PANTHER" id="PTHR31025">
    <property type="entry name" value="SI:CH211-196P9.1-RELATED"/>
    <property type="match status" value="1"/>
</dbReference>
<dbReference type="PANTHER" id="PTHR31025:SF27">
    <property type="entry name" value="SI:CH211-193K19.2-RELATED"/>
    <property type="match status" value="1"/>
</dbReference>
<sequence length="286" mass="32514">MQLVRPRDKTKKKSRKAEHSTLHRSDDSASVSSSETDDTVLLTSPDPSLGSVQSESRSTPWPLVLPIPHFSYDSEIILQQANAEYHANGTRLSPAPKLKSHILESLAEEIIKFKAYPTDVDLNAVAEALINKHPCLQGSYNGCYGLKYKMANFRTKLRSVGCSEVSINSLKNKKQDQCHAASNIKKPRRAEVNYSPQHPKGETSDSLEKELVQLLTEIRKRNNDKIIKEKMERTFSYRRQEMVQKKPMINSEFMRITTVPLEFKFLAVLDQYSDSLMVEVESMAKQ</sequence>
<reference evidence="2 3" key="1">
    <citation type="submission" date="2022-01" db="EMBL/GenBank/DDBJ databases">
        <title>A high-quality chromosome-level genome assembly of rohu carp, Labeo rohita.</title>
        <authorList>
            <person name="Arick M.A. II"/>
            <person name="Hsu C.-Y."/>
            <person name="Magbanua Z."/>
            <person name="Pechanova O."/>
            <person name="Grover C."/>
            <person name="Miller E."/>
            <person name="Thrash A."/>
            <person name="Ezzel L."/>
            <person name="Alam S."/>
            <person name="Benzie J."/>
            <person name="Hamilton M."/>
            <person name="Karsi A."/>
            <person name="Lawrence M.L."/>
            <person name="Peterson D.G."/>
        </authorList>
    </citation>
    <scope>NUCLEOTIDE SEQUENCE [LARGE SCALE GENOMIC DNA]</scope>
    <source>
        <strain evidence="3">BAU-BD-2019</strain>
        <tissue evidence="2">Blood</tissue>
    </source>
</reference>
<feature type="region of interest" description="Disordered" evidence="1">
    <location>
        <begin position="187"/>
        <end position="206"/>
    </location>
</feature>
<protein>
    <submittedName>
        <fullName evidence="2">Sterile alpha motif domain-containing protein 3</fullName>
    </submittedName>
</protein>
<feature type="compositionally biased region" description="Basic and acidic residues" evidence="1">
    <location>
        <begin position="17"/>
        <end position="27"/>
    </location>
</feature>
<gene>
    <name evidence="2" type="ORF">H4Q32_023959</name>
</gene>
<name>A0ABQ8L6X8_LABRO</name>
<comment type="caution">
    <text evidence="2">The sequence shown here is derived from an EMBL/GenBank/DDBJ whole genome shotgun (WGS) entry which is preliminary data.</text>
</comment>
<evidence type="ECO:0000313" key="2">
    <source>
        <dbReference type="EMBL" id="KAI2645672.1"/>
    </source>
</evidence>
<evidence type="ECO:0000256" key="1">
    <source>
        <dbReference type="SAM" id="MobiDB-lite"/>
    </source>
</evidence>
<dbReference type="Proteomes" id="UP000830375">
    <property type="component" value="Unassembled WGS sequence"/>
</dbReference>
<feature type="compositionally biased region" description="Polar residues" evidence="1">
    <location>
        <begin position="41"/>
        <end position="59"/>
    </location>
</feature>
<keyword evidence="3" id="KW-1185">Reference proteome</keyword>
<dbReference type="EMBL" id="JACTAM010002161">
    <property type="protein sequence ID" value="KAI2645672.1"/>
    <property type="molecule type" value="Genomic_DNA"/>
</dbReference>
<proteinExistence type="predicted"/>
<accession>A0ABQ8L6X8</accession>
<organism evidence="2 3">
    <name type="scientific">Labeo rohita</name>
    <name type="common">Indian major carp</name>
    <name type="synonym">Cyprinus rohita</name>
    <dbReference type="NCBI Taxonomy" id="84645"/>
    <lineage>
        <taxon>Eukaryota</taxon>
        <taxon>Metazoa</taxon>
        <taxon>Chordata</taxon>
        <taxon>Craniata</taxon>
        <taxon>Vertebrata</taxon>
        <taxon>Euteleostomi</taxon>
        <taxon>Actinopterygii</taxon>
        <taxon>Neopterygii</taxon>
        <taxon>Teleostei</taxon>
        <taxon>Ostariophysi</taxon>
        <taxon>Cypriniformes</taxon>
        <taxon>Cyprinidae</taxon>
        <taxon>Labeoninae</taxon>
        <taxon>Labeonini</taxon>
        <taxon>Labeo</taxon>
    </lineage>
</organism>
<feature type="region of interest" description="Disordered" evidence="1">
    <location>
        <begin position="1"/>
        <end position="59"/>
    </location>
</feature>